<dbReference type="RefSeq" id="WP_111352099.1">
    <property type="nucleotide sequence ID" value="NZ_JAIWKD010000010.1"/>
</dbReference>
<dbReference type="Gene3D" id="3.40.190.290">
    <property type="match status" value="1"/>
</dbReference>
<dbReference type="AlphaFoldDB" id="A0A8B2NQ30"/>
<evidence type="ECO:0000313" key="6">
    <source>
        <dbReference type="EMBL" id="RAH96991.1"/>
    </source>
</evidence>
<evidence type="ECO:0000256" key="3">
    <source>
        <dbReference type="ARBA" id="ARBA00023125"/>
    </source>
</evidence>
<dbReference type="Proteomes" id="UP000249590">
    <property type="component" value="Unassembled WGS sequence"/>
</dbReference>
<comment type="similarity">
    <text evidence="1">Belongs to the LysR transcriptional regulatory family.</text>
</comment>
<proteinExistence type="inferred from homology"/>
<keyword evidence="7" id="KW-1185">Reference proteome</keyword>
<dbReference type="FunFam" id="1.10.10.10:FF:000001">
    <property type="entry name" value="LysR family transcriptional regulator"/>
    <property type="match status" value="1"/>
</dbReference>
<dbReference type="PANTHER" id="PTHR30537:SF20">
    <property type="entry name" value="TRANSCRIPTIONAL REGULATORY PROTEIN"/>
    <property type="match status" value="1"/>
</dbReference>
<dbReference type="PRINTS" id="PR00039">
    <property type="entry name" value="HTHLYSR"/>
</dbReference>
<protein>
    <submittedName>
        <fullName evidence="6">LysR family transcriptional regulator</fullName>
    </submittedName>
</protein>
<dbReference type="Pfam" id="PF03466">
    <property type="entry name" value="LysR_substrate"/>
    <property type="match status" value="1"/>
</dbReference>
<keyword evidence="2" id="KW-0805">Transcription regulation</keyword>
<feature type="domain" description="HTH lysR-type" evidence="5">
    <location>
        <begin position="1"/>
        <end position="58"/>
    </location>
</feature>
<dbReference type="CDD" id="cd08422">
    <property type="entry name" value="PBP2_CrgA_like"/>
    <property type="match status" value="1"/>
</dbReference>
<dbReference type="SUPFAM" id="SSF46785">
    <property type="entry name" value="Winged helix' DNA-binding domain"/>
    <property type="match status" value="1"/>
</dbReference>
<evidence type="ECO:0000313" key="7">
    <source>
        <dbReference type="Proteomes" id="UP000249590"/>
    </source>
</evidence>
<dbReference type="InterPro" id="IPR036388">
    <property type="entry name" value="WH-like_DNA-bd_sf"/>
</dbReference>
<evidence type="ECO:0000256" key="2">
    <source>
        <dbReference type="ARBA" id="ARBA00023015"/>
    </source>
</evidence>
<gene>
    <name evidence="6" type="ORF">DLJ53_30410</name>
</gene>
<dbReference type="GO" id="GO:0006351">
    <property type="term" value="P:DNA-templated transcription"/>
    <property type="evidence" value="ECO:0007669"/>
    <property type="project" value="TreeGrafter"/>
</dbReference>
<accession>A0A8B2NQ30</accession>
<dbReference type="EMBL" id="QHHQ01000010">
    <property type="protein sequence ID" value="RAH96991.1"/>
    <property type="molecule type" value="Genomic_DNA"/>
</dbReference>
<keyword evidence="4" id="KW-0804">Transcription</keyword>
<reference evidence="6 7" key="1">
    <citation type="submission" date="2018-05" db="EMBL/GenBank/DDBJ databases">
        <title>Acuticoccus sediminis sp. nov., isolated from deep-sea sediment of Indian Ocean.</title>
        <authorList>
            <person name="Liu X."/>
            <person name="Lai Q."/>
            <person name="Du Y."/>
            <person name="Sun F."/>
            <person name="Zhang X."/>
            <person name="Wang S."/>
            <person name="Shao Z."/>
        </authorList>
    </citation>
    <scope>NUCLEOTIDE SEQUENCE [LARGE SCALE GENOMIC DNA]</scope>
    <source>
        <strain evidence="6 7">PTG4-2</strain>
    </source>
</reference>
<dbReference type="InterPro" id="IPR005119">
    <property type="entry name" value="LysR_subst-bd"/>
</dbReference>
<dbReference type="SUPFAM" id="SSF53850">
    <property type="entry name" value="Periplasmic binding protein-like II"/>
    <property type="match status" value="1"/>
</dbReference>
<evidence type="ECO:0000256" key="4">
    <source>
        <dbReference type="ARBA" id="ARBA00023163"/>
    </source>
</evidence>
<evidence type="ECO:0000256" key="1">
    <source>
        <dbReference type="ARBA" id="ARBA00009437"/>
    </source>
</evidence>
<organism evidence="6 7">
    <name type="scientific">Acuticoccus sediminis</name>
    <dbReference type="NCBI Taxonomy" id="2184697"/>
    <lineage>
        <taxon>Bacteria</taxon>
        <taxon>Pseudomonadati</taxon>
        <taxon>Pseudomonadota</taxon>
        <taxon>Alphaproteobacteria</taxon>
        <taxon>Hyphomicrobiales</taxon>
        <taxon>Amorphaceae</taxon>
        <taxon>Acuticoccus</taxon>
    </lineage>
</organism>
<dbReference type="InterPro" id="IPR036390">
    <property type="entry name" value="WH_DNA-bd_sf"/>
</dbReference>
<sequence>MDWDKLRVFHSAARKGSFTHAGEELGISQSAVSRQVHALEQQVGVALFHRHARGLLLTEQGEKLFRTTSGIARELQAVEGALVDSRDRPRGVLRVTTTMGLGTTWLSSRIADFVETYPEVQLLMIFDDNELDIGMREADIAIRWRQPTQPDLVQRRLFTVHFHVYASNGYIAKYGAPGTLDELDGHRLVTFGPNPPGYLRELNWLEIAGRSADDPRPANVRISNMPAMKNAIAAGAGIGVLPDFIVERDADDLVRLDLGAEAPTYDLYFVYAEELRSSARVQAFRDFIVEKAEGWRF</sequence>
<dbReference type="PROSITE" id="PS50931">
    <property type="entry name" value="HTH_LYSR"/>
    <property type="match status" value="1"/>
</dbReference>
<dbReference type="OrthoDB" id="7624726at2"/>
<dbReference type="GO" id="GO:0003700">
    <property type="term" value="F:DNA-binding transcription factor activity"/>
    <property type="evidence" value="ECO:0007669"/>
    <property type="project" value="InterPro"/>
</dbReference>
<dbReference type="GO" id="GO:0043565">
    <property type="term" value="F:sequence-specific DNA binding"/>
    <property type="evidence" value="ECO:0007669"/>
    <property type="project" value="TreeGrafter"/>
</dbReference>
<evidence type="ECO:0000259" key="5">
    <source>
        <dbReference type="PROSITE" id="PS50931"/>
    </source>
</evidence>
<name>A0A8B2NQ30_9HYPH</name>
<dbReference type="InterPro" id="IPR000847">
    <property type="entry name" value="LysR_HTH_N"/>
</dbReference>
<dbReference type="Pfam" id="PF00126">
    <property type="entry name" value="HTH_1"/>
    <property type="match status" value="1"/>
</dbReference>
<dbReference type="PANTHER" id="PTHR30537">
    <property type="entry name" value="HTH-TYPE TRANSCRIPTIONAL REGULATOR"/>
    <property type="match status" value="1"/>
</dbReference>
<dbReference type="Gene3D" id="1.10.10.10">
    <property type="entry name" value="Winged helix-like DNA-binding domain superfamily/Winged helix DNA-binding domain"/>
    <property type="match status" value="1"/>
</dbReference>
<keyword evidence="3" id="KW-0238">DNA-binding</keyword>
<dbReference type="InterPro" id="IPR058163">
    <property type="entry name" value="LysR-type_TF_proteobact-type"/>
</dbReference>
<comment type="caution">
    <text evidence="6">The sequence shown here is derived from an EMBL/GenBank/DDBJ whole genome shotgun (WGS) entry which is preliminary data.</text>
</comment>